<evidence type="ECO:0000313" key="3">
    <source>
        <dbReference type="Proteomes" id="UP000221011"/>
    </source>
</evidence>
<dbReference type="CDD" id="cd07043">
    <property type="entry name" value="STAS_anti-anti-sigma_factors"/>
    <property type="match status" value="1"/>
</dbReference>
<name>A0A291QNG6_9ACTN</name>
<dbReference type="InterPro" id="IPR002645">
    <property type="entry name" value="STAS_dom"/>
</dbReference>
<protein>
    <recommendedName>
        <fullName evidence="1">STAS domain-containing protein</fullName>
    </recommendedName>
</protein>
<organism evidence="2 3">
    <name type="scientific">Streptomyces formicae</name>
    <dbReference type="NCBI Taxonomy" id="1616117"/>
    <lineage>
        <taxon>Bacteria</taxon>
        <taxon>Bacillati</taxon>
        <taxon>Actinomycetota</taxon>
        <taxon>Actinomycetes</taxon>
        <taxon>Kitasatosporales</taxon>
        <taxon>Streptomycetaceae</taxon>
        <taxon>Streptomyces</taxon>
    </lineage>
</organism>
<reference evidence="2 3" key="1">
    <citation type="submission" date="2017-08" db="EMBL/GenBank/DDBJ databases">
        <title>Complete Genome Sequence of Streptomyces formicae KY5, the formicamycin producer.</title>
        <authorList>
            <person name="Holmes N.A."/>
            <person name="Devine R."/>
            <person name="Qin Z."/>
            <person name="Seipke R.F."/>
            <person name="Wilkinson B."/>
            <person name="Hutchings M.I."/>
        </authorList>
    </citation>
    <scope>NUCLEOTIDE SEQUENCE [LARGE SCALE GENOMIC DNA]</scope>
    <source>
        <strain evidence="2 3">KY5</strain>
    </source>
</reference>
<accession>A0A291QNG6</accession>
<dbReference type="KEGG" id="sfk:KY5_8056c"/>
<dbReference type="Pfam" id="PF01740">
    <property type="entry name" value="STAS"/>
    <property type="match status" value="1"/>
</dbReference>
<evidence type="ECO:0000313" key="2">
    <source>
        <dbReference type="EMBL" id="ATL33074.1"/>
    </source>
</evidence>
<evidence type="ECO:0000259" key="1">
    <source>
        <dbReference type="Pfam" id="PF01740"/>
    </source>
</evidence>
<dbReference type="InterPro" id="IPR036513">
    <property type="entry name" value="STAS_dom_sf"/>
</dbReference>
<dbReference type="Proteomes" id="UP000221011">
    <property type="component" value="Chromosome"/>
</dbReference>
<dbReference type="Gene3D" id="3.30.750.24">
    <property type="entry name" value="STAS domain"/>
    <property type="match status" value="1"/>
</dbReference>
<keyword evidence="3" id="KW-1185">Reference proteome</keyword>
<dbReference type="EMBL" id="CP022685">
    <property type="protein sequence ID" value="ATL33074.1"/>
    <property type="molecule type" value="Genomic_DNA"/>
</dbReference>
<dbReference type="SUPFAM" id="SSF52091">
    <property type="entry name" value="SpoIIaa-like"/>
    <property type="match status" value="1"/>
</dbReference>
<proteinExistence type="predicted"/>
<dbReference type="AlphaFoldDB" id="A0A291QNG6"/>
<gene>
    <name evidence="2" type="ORF">KY5_8056c</name>
</gene>
<feature type="domain" description="STAS" evidence="1">
    <location>
        <begin position="7"/>
        <end position="106"/>
    </location>
</feature>
<sequence length="112" mass="12356">MPLPAFTVLDHVMVIKVYEVMDIASAAHVRADLHRALRGCRGPRNVVVDLRSRCATSACVGVLKDTQRLADRLRLRLLVTAPHPLTRRVLRITSADGHLEIHPDLPAALQAV</sequence>
<dbReference type="RefSeq" id="WP_098246906.1">
    <property type="nucleotide sequence ID" value="NZ_CP022685.1"/>
</dbReference>